<gene>
    <name evidence="1" type="ORF">SAMN05421771_0366</name>
</gene>
<sequence length="166" mass="18368">MLPGLLVPDARVEVLLSHWLMRWFERHTTRNTVYLPHNKEVNAHPHDGTIKGKTFHQNTTFNLCGVRKDSASDHKTSLNQQANRLCANYPSSTRYPLLSGPAEDPAYRLFFTTGHPHDPRTTRAASSIILFDGSFSFASIRSSSRRAAFSPISAAGCTTAVNGGSR</sequence>
<reference evidence="1 2" key="1">
    <citation type="submission" date="2016-10" db="EMBL/GenBank/DDBJ databases">
        <authorList>
            <person name="de Groot N.N."/>
        </authorList>
    </citation>
    <scope>NUCLEOTIDE SEQUENCE [LARGE SCALE GENOMIC DNA]</scope>
    <source>
        <strain evidence="1 2">DSM 21001</strain>
    </source>
</reference>
<name>A0A1I6L789_9BACT</name>
<organism evidence="1 2">
    <name type="scientific">Granulicella pectinivorans</name>
    <dbReference type="NCBI Taxonomy" id="474950"/>
    <lineage>
        <taxon>Bacteria</taxon>
        <taxon>Pseudomonadati</taxon>
        <taxon>Acidobacteriota</taxon>
        <taxon>Terriglobia</taxon>
        <taxon>Terriglobales</taxon>
        <taxon>Acidobacteriaceae</taxon>
        <taxon>Granulicella</taxon>
    </lineage>
</organism>
<dbReference type="EMBL" id="FOZL01000001">
    <property type="protein sequence ID" value="SFR99329.1"/>
    <property type="molecule type" value="Genomic_DNA"/>
</dbReference>
<evidence type="ECO:0000313" key="1">
    <source>
        <dbReference type="EMBL" id="SFR99329.1"/>
    </source>
</evidence>
<protein>
    <submittedName>
        <fullName evidence="1">Uncharacterized protein</fullName>
    </submittedName>
</protein>
<dbReference type="AlphaFoldDB" id="A0A1I6L789"/>
<proteinExistence type="predicted"/>
<dbReference type="Proteomes" id="UP000199024">
    <property type="component" value="Unassembled WGS sequence"/>
</dbReference>
<keyword evidence="2" id="KW-1185">Reference proteome</keyword>
<accession>A0A1I6L789</accession>
<evidence type="ECO:0000313" key="2">
    <source>
        <dbReference type="Proteomes" id="UP000199024"/>
    </source>
</evidence>